<gene>
    <name evidence="2" type="ORF">GT747_02575</name>
    <name evidence="3" type="ORF">SAMN05444424_0315</name>
</gene>
<reference evidence="2 5" key="3">
    <citation type="journal article" date="2019" name="Nat. Med.">
        <title>A library of human gut bacterial isolates paired with longitudinal multiomics data enables mechanistic microbiome research.</title>
        <authorList>
            <person name="Poyet M."/>
            <person name="Groussin M."/>
            <person name="Gibbons S.M."/>
            <person name="Avila-Pacheco J."/>
            <person name="Jiang X."/>
            <person name="Kearney S.M."/>
            <person name="Perrotta A.R."/>
            <person name="Berdy B."/>
            <person name="Zhao S."/>
            <person name="Lieberman T.D."/>
            <person name="Swanson P.K."/>
            <person name="Smith M."/>
            <person name="Roesemann S."/>
            <person name="Alexander J.E."/>
            <person name="Rich S.A."/>
            <person name="Livny J."/>
            <person name="Vlamakis H."/>
            <person name="Clish C."/>
            <person name="Bullock K."/>
            <person name="Deik A."/>
            <person name="Scott J."/>
            <person name="Pierce K.A."/>
            <person name="Xavier R.J."/>
            <person name="Alm E.J."/>
        </authorList>
    </citation>
    <scope>NUCLEOTIDE SEQUENCE [LARGE SCALE GENOMIC DNA]</scope>
    <source>
        <strain evidence="2 5">BIOML-A2</strain>
    </source>
</reference>
<dbReference type="RefSeq" id="WP_021660287.1">
    <property type="nucleotide sequence ID" value="NZ_FQVY01000001.1"/>
</dbReference>
<dbReference type="Pfam" id="PF25137">
    <property type="entry name" value="ADH_Fe_C"/>
    <property type="match status" value="1"/>
</dbReference>
<organism evidence="3 4">
    <name type="scientific">Bittarella massiliensis</name>
    <name type="common">ex Durand et al. 2017</name>
    <dbReference type="NCBI Taxonomy" id="1720313"/>
    <lineage>
        <taxon>Bacteria</taxon>
        <taxon>Bacillati</taxon>
        <taxon>Bacillota</taxon>
        <taxon>Clostridia</taxon>
        <taxon>Eubacteriales</taxon>
        <taxon>Oscillospiraceae</taxon>
        <taxon>Bittarella (ex Durand et al. 2017)</taxon>
    </lineage>
</organism>
<dbReference type="EMBL" id="WWVX01000001">
    <property type="protein sequence ID" value="MZL68662.1"/>
    <property type="molecule type" value="Genomic_DNA"/>
</dbReference>
<dbReference type="Proteomes" id="UP000184089">
    <property type="component" value="Unassembled WGS sequence"/>
</dbReference>
<dbReference type="PANTHER" id="PTHR43633:SF1">
    <property type="entry name" value="ALCOHOL DEHYDROGENASE YQHD"/>
    <property type="match status" value="1"/>
</dbReference>
<dbReference type="EMBL" id="FQVY01000001">
    <property type="protein sequence ID" value="SHF68166.1"/>
    <property type="molecule type" value="Genomic_DNA"/>
</dbReference>
<keyword evidence="5" id="KW-1185">Reference proteome</keyword>
<feature type="domain" description="Fe-containing alcohol dehydrogenase-like C-terminal" evidence="1">
    <location>
        <begin position="264"/>
        <end position="388"/>
    </location>
</feature>
<dbReference type="GO" id="GO:0008106">
    <property type="term" value="F:alcohol dehydrogenase (NADP+) activity"/>
    <property type="evidence" value="ECO:0007669"/>
    <property type="project" value="TreeGrafter"/>
</dbReference>
<dbReference type="PANTHER" id="PTHR43633">
    <property type="entry name" value="ALCOHOL DEHYDROGENASE YQHD"/>
    <property type="match status" value="1"/>
</dbReference>
<evidence type="ECO:0000313" key="3">
    <source>
        <dbReference type="EMBL" id="SHF68166.1"/>
    </source>
</evidence>
<accession>A0AAQ1RUU1</accession>
<dbReference type="InterPro" id="IPR044731">
    <property type="entry name" value="BDH-like"/>
</dbReference>
<dbReference type="Gene3D" id="3.40.50.1970">
    <property type="match status" value="1"/>
</dbReference>
<dbReference type="GO" id="GO:0005829">
    <property type="term" value="C:cytosol"/>
    <property type="evidence" value="ECO:0007669"/>
    <property type="project" value="TreeGrafter"/>
</dbReference>
<name>A0AAQ1RUU1_9FIRM</name>
<comment type="caution">
    <text evidence="3">The sequence shown here is derived from an EMBL/GenBank/DDBJ whole genome shotgun (WGS) entry which is preliminary data.</text>
</comment>
<dbReference type="SUPFAM" id="SSF56796">
    <property type="entry name" value="Dehydroquinate synthase-like"/>
    <property type="match status" value="1"/>
</dbReference>
<dbReference type="GO" id="GO:1990002">
    <property type="term" value="F:methylglyoxal reductase (NADPH) (acetol producing) activity"/>
    <property type="evidence" value="ECO:0007669"/>
    <property type="project" value="TreeGrafter"/>
</dbReference>
<evidence type="ECO:0000313" key="2">
    <source>
        <dbReference type="EMBL" id="MZL68662.1"/>
    </source>
</evidence>
<dbReference type="InterPro" id="IPR056798">
    <property type="entry name" value="ADH_Fe_C"/>
</dbReference>
<dbReference type="Gene3D" id="1.20.1090.10">
    <property type="entry name" value="Dehydroquinate synthase-like - alpha domain"/>
    <property type="match status" value="1"/>
</dbReference>
<evidence type="ECO:0000313" key="4">
    <source>
        <dbReference type="Proteomes" id="UP000184089"/>
    </source>
</evidence>
<reference evidence="3" key="1">
    <citation type="submission" date="2016-11" db="EMBL/GenBank/DDBJ databases">
        <authorList>
            <person name="Varghese N."/>
            <person name="Submissions S."/>
        </authorList>
    </citation>
    <scope>NUCLEOTIDE SEQUENCE</scope>
    <source>
        <strain evidence="3">DSM 4029</strain>
    </source>
</reference>
<reference evidence="4" key="2">
    <citation type="submission" date="2016-11" db="EMBL/GenBank/DDBJ databases">
        <authorList>
            <person name="Jaros S."/>
            <person name="Januszkiewicz K."/>
            <person name="Wedrychowicz H."/>
        </authorList>
    </citation>
    <scope>NUCLEOTIDE SEQUENCE [LARGE SCALE GENOMIC DNA]</scope>
    <source>
        <strain evidence="4">DSM 4029</strain>
    </source>
</reference>
<evidence type="ECO:0000313" key="5">
    <source>
        <dbReference type="Proteomes" id="UP000474718"/>
    </source>
</evidence>
<sequence>MTQFCGRVDTEFISGPQVFDRAIGAVRGHLDKLMVLYDGRVIGGRLHDLVYETLWAHGFHWTEMDLAEGEGPPFARDALGPSSLAGGEDPSGGSRVVARGIDIYQRYRLDGILAVGGARTLQCAQAIAAAGRFGRRGEGGEPALPLFAVFTLASSGREGALPGFAPVGSPGPLPRLLALDPVFAYTGDRGQVAEEIAGLFCRGLELYLAPGEGAYLQRRLAEGILKTCIHCAGGALRGEEGACGDLLWALGLAVSELPGWGRKLPWEVHGMGRQLCDRFDAPWGAVLSVLAPAWMGYVLRATTLEKFAEYGVQVWRLNRELPKEELARRAIDETQRFFTQVLGLPERLGELGAAGGQLGELAERAAAPALQEGVVPLDAADVLEIYRACL</sequence>
<evidence type="ECO:0000259" key="1">
    <source>
        <dbReference type="Pfam" id="PF25137"/>
    </source>
</evidence>
<dbReference type="GO" id="GO:1990362">
    <property type="term" value="F:butanol dehydrogenase (NAD+) activity"/>
    <property type="evidence" value="ECO:0007669"/>
    <property type="project" value="InterPro"/>
</dbReference>
<proteinExistence type="predicted"/>
<dbReference type="Proteomes" id="UP000474718">
    <property type="component" value="Unassembled WGS sequence"/>
</dbReference>
<dbReference type="AlphaFoldDB" id="A0AAQ1RUU1"/>
<protein>
    <submittedName>
        <fullName evidence="3">Alcohol dehydrogenase YqhD, Fe-dependent ADH family</fullName>
    </submittedName>
    <submittedName>
        <fullName evidence="2">Iron-containing alcohol dehydrogenase</fullName>
    </submittedName>
</protein>